<feature type="domain" description="4Fe-4S ferredoxin-type" evidence="4">
    <location>
        <begin position="187"/>
        <end position="216"/>
    </location>
</feature>
<proteinExistence type="predicted"/>
<dbReference type="OrthoDB" id="9798098at2"/>
<protein>
    <submittedName>
        <fullName evidence="5">4Fe-4S dicluster domain-containing protein</fullName>
    </submittedName>
</protein>
<keyword evidence="6" id="KW-1185">Reference proteome</keyword>
<evidence type="ECO:0000313" key="6">
    <source>
        <dbReference type="Proteomes" id="UP000288812"/>
    </source>
</evidence>
<dbReference type="Proteomes" id="UP000288812">
    <property type="component" value="Unassembled WGS sequence"/>
</dbReference>
<dbReference type="Pfam" id="PF12838">
    <property type="entry name" value="Fer4_7"/>
    <property type="match status" value="1"/>
</dbReference>
<dbReference type="Gene3D" id="3.30.70.20">
    <property type="match status" value="2"/>
</dbReference>
<feature type="domain" description="4Fe-4S ferredoxin-type" evidence="4">
    <location>
        <begin position="141"/>
        <end position="170"/>
    </location>
</feature>
<evidence type="ECO:0000259" key="4">
    <source>
        <dbReference type="PROSITE" id="PS51379"/>
    </source>
</evidence>
<comment type="caution">
    <text evidence="5">The sequence shown here is derived from an EMBL/GenBank/DDBJ whole genome shotgun (WGS) entry which is preliminary data.</text>
</comment>
<dbReference type="SUPFAM" id="SSF54862">
    <property type="entry name" value="4Fe-4S ferredoxins"/>
    <property type="match status" value="1"/>
</dbReference>
<accession>A0A437S5N9</accession>
<dbReference type="GO" id="GO:0051536">
    <property type="term" value="F:iron-sulfur cluster binding"/>
    <property type="evidence" value="ECO:0007669"/>
    <property type="project" value="UniProtKB-KW"/>
</dbReference>
<dbReference type="CDD" id="cd10549">
    <property type="entry name" value="MtMvhB_like"/>
    <property type="match status" value="1"/>
</dbReference>
<evidence type="ECO:0000256" key="1">
    <source>
        <dbReference type="ARBA" id="ARBA00022723"/>
    </source>
</evidence>
<gene>
    <name evidence="5" type="ORF">EF514_07750</name>
</gene>
<dbReference type="InterPro" id="IPR017900">
    <property type="entry name" value="4Fe4S_Fe_S_CS"/>
</dbReference>
<dbReference type="GO" id="GO:0046872">
    <property type="term" value="F:metal ion binding"/>
    <property type="evidence" value="ECO:0007669"/>
    <property type="project" value="UniProtKB-KW"/>
</dbReference>
<dbReference type="InterPro" id="IPR027631">
    <property type="entry name" value="Mono_FeFe_hydrog"/>
</dbReference>
<name>A0A437S5N9_9FIRM</name>
<dbReference type="InterPro" id="IPR017896">
    <property type="entry name" value="4Fe4S_Fe-S-bd"/>
</dbReference>
<dbReference type="InterPro" id="IPR009016">
    <property type="entry name" value="Fe_hydrogenase"/>
</dbReference>
<dbReference type="RefSeq" id="WP_127724863.1">
    <property type="nucleotide sequence ID" value="NZ_RLIH01000011.1"/>
</dbReference>
<dbReference type="Pfam" id="PF02906">
    <property type="entry name" value="Fe_hyd_lg_C"/>
    <property type="match status" value="1"/>
</dbReference>
<keyword evidence="1" id="KW-0479">Metal-binding</keyword>
<organism evidence="5 6">
    <name type="scientific">Anaerosphaera multitolerans</name>
    <dbReference type="NCBI Taxonomy" id="2487351"/>
    <lineage>
        <taxon>Bacteria</taxon>
        <taxon>Bacillati</taxon>
        <taxon>Bacillota</taxon>
        <taxon>Tissierellia</taxon>
        <taxon>Tissierellales</taxon>
        <taxon>Peptoniphilaceae</taxon>
        <taxon>Anaerosphaera</taxon>
    </lineage>
</organism>
<dbReference type="EMBL" id="RLIH01000011">
    <property type="protein sequence ID" value="RVU54331.1"/>
    <property type="molecule type" value="Genomic_DNA"/>
</dbReference>
<sequence length="498" mass="54917">MKENYRTILDIRRKVFAEVARIAYEDCDISELEDSSYRIVPGEVPKYREDIFRERAVADERLRLAMGMDVRKISEYRKLTDGFDKVDIDTNAYERPLINVIKFACESCPEKAYLVTNNCRKCMAHPCTNVCPVNAVSMTRSGAVIDKEKCIKCGRCKDACPYSAIVMYERPCAAACGVNAISSDQYGRAEIDHEQCVACGRCIATCPFGAIADKTQIFQLIKAIKAGKKVYGAIAPSFIGQFGAMTTPVQVIEAIKQLGFKDVIEVGLGADVTTVHEAKEYLKRVPEEIPFMGTSCCYSWSLMIKNKFPELSEQISDSGSPMRYTAEYIRKLDPEAVVVFIGPCTSKKLEALDTEVKSSVDFVITFEELMGMFVAKKIEPSEIEVTKELEDASALGRAYPIAGGVAEAVKRVAKELDPDREINVQGANTLSECIKMLKIAKAGRLDGYLLEGMACPGGCVAGVGTIASVDRVKKNIAKFTKDSKVQSPLSNDLIEKEI</sequence>
<keyword evidence="3" id="KW-0411">Iron-sulfur</keyword>
<dbReference type="PANTHER" id="PTHR11615">
    <property type="entry name" value="NITRATE, FORMATE, IRON DEHYDROGENASE"/>
    <property type="match status" value="1"/>
</dbReference>
<dbReference type="Gene3D" id="3.40.950.10">
    <property type="entry name" value="Fe-only Hydrogenase (Larger Subunit), Chain L, domain 3"/>
    <property type="match status" value="1"/>
</dbReference>
<dbReference type="AlphaFoldDB" id="A0A437S5N9"/>
<reference evidence="5 6" key="1">
    <citation type="submission" date="2018-11" db="EMBL/GenBank/DDBJ databases">
        <title>Genome sequencing and assembly of Anaerosphaera sp. nov., GS7-6-2.</title>
        <authorList>
            <person name="Rettenmaier R."/>
            <person name="Liebl W."/>
            <person name="Zverlov V."/>
        </authorList>
    </citation>
    <scope>NUCLEOTIDE SEQUENCE [LARGE SCALE GENOMIC DNA]</scope>
    <source>
        <strain evidence="5 6">GS7-6-2</strain>
    </source>
</reference>
<dbReference type="NCBIfam" id="TIGR04105">
    <property type="entry name" value="FeFe_hydrog_B1"/>
    <property type="match status" value="1"/>
</dbReference>
<dbReference type="InterPro" id="IPR004108">
    <property type="entry name" value="Fe_hydrogenase_lsu_C"/>
</dbReference>
<keyword evidence="2" id="KW-0408">Iron</keyword>
<dbReference type="PROSITE" id="PS00198">
    <property type="entry name" value="4FE4S_FER_1"/>
    <property type="match status" value="2"/>
</dbReference>
<dbReference type="SUPFAM" id="SSF53920">
    <property type="entry name" value="Fe-only hydrogenase"/>
    <property type="match status" value="1"/>
</dbReference>
<evidence type="ECO:0000256" key="3">
    <source>
        <dbReference type="ARBA" id="ARBA00023014"/>
    </source>
</evidence>
<dbReference type="PROSITE" id="PS51379">
    <property type="entry name" value="4FE4S_FER_2"/>
    <property type="match status" value="3"/>
</dbReference>
<dbReference type="InterPro" id="IPR050340">
    <property type="entry name" value="Cytosolic_Fe-S_CAF"/>
</dbReference>
<evidence type="ECO:0000256" key="2">
    <source>
        <dbReference type="ARBA" id="ARBA00023004"/>
    </source>
</evidence>
<evidence type="ECO:0000313" key="5">
    <source>
        <dbReference type="EMBL" id="RVU54331.1"/>
    </source>
</evidence>
<feature type="domain" description="4Fe-4S ferredoxin-type" evidence="4">
    <location>
        <begin position="110"/>
        <end position="140"/>
    </location>
</feature>